<comment type="catalytic activity">
    <reaction evidence="9">
        <text>a medium-chain fatty acid + ATP + CoA = a medium-chain fatty acyl-CoA + AMP + diphosphate</text>
        <dbReference type="Rhea" id="RHEA:48340"/>
        <dbReference type="ChEBI" id="CHEBI:30616"/>
        <dbReference type="ChEBI" id="CHEBI:33019"/>
        <dbReference type="ChEBI" id="CHEBI:57287"/>
        <dbReference type="ChEBI" id="CHEBI:59558"/>
        <dbReference type="ChEBI" id="CHEBI:90546"/>
        <dbReference type="ChEBI" id="CHEBI:456215"/>
        <dbReference type="EC" id="6.2.1.2"/>
    </reaction>
</comment>
<keyword evidence="11" id="KW-0812">Transmembrane</keyword>
<evidence type="ECO:0000256" key="7">
    <source>
        <dbReference type="ARBA" id="ARBA00039638"/>
    </source>
</evidence>
<dbReference type="EC" id="6.2.1.2" evidence="6"/>
<evidence type="ECO:0000259" key="12">
    <source>
        <dbReference type="PROSITE" id="PS50850"/>
    </source>
</evidence>
<dbReference type="InterPro" id="IPR020845">
    <property type="entry name" value="AMP-binding_CS"/>
</dbReference>
<feature type="transmembrane region" description="Helical" evidence="11">
    <location>
        <begin position="507"/>
        <end position="530"/>
    </location>
</feature>
<feature type="transmembrane region" description="Helical" evidence="11">
    <location>
        <begin position="211"/>
        <end position="239"/>
    </location>
</feature>
<dbReference type="GO" id="GO:0006631">
    <property type="term" value="P:fatty acid metabolic process"/>
    <property type="evidence" value="ECO:0007669"/>
    <property type="project" value="TreeGrafter"/>
</dbReference>
<dbReference type="InterPro" id="IPR042099">
    <property type="entry name" value="ANL_N_sf"/>
</dbReference>
<keyword evidence="14" id="KW-1185">Reference proteome</keyword>
<reference evidence="13" key="1">
    <citation type="journal article" date="2023" name="Science">
        <title>Genome structures resolve the early diversification of teleost fishes.</title>
        <authorList>
            <person name="Parey E."/>
            <person name="Louis A."/>
            <person name="Montfort J."/>
            <person name="Bouchez O."/>
            <person name="Roques C."/>
            <person name="Iampietro C."/>
            <person name="Lluch J."/>
            <person name="Castinel A."/>
            <person name="Donnadieu C."/>
            <person name="Desvignes T."/>
            <person name="Floi Bucao C."/>
            <person name="Jouanno E."/>
            <person name="Wen M."/>
            <person name="Mejri S."/>
            <person name="Dirks R."/>
            <person name="Jansen H."/>
            <person name="Henkel C."/>
            <person name="Chen W.J."/>
            <person name="Zahm M."/>
            <person name="Cabau C."/>
            <person name="Klopp C."/>
            <person name="Thompson A.W."/>
            <person name="Robinson-Rechavi M."/>
            <person name="Braasch I."/>
            <person name="Lecointre G."/>
            <person name="Bobe J."/>
            <person name="Postlethwait J.H."/>
            <person name="Berthelot C."/>
            <person name="Roest Crollius H."/>
            <person name="Guiguen Y."/>
        </authorList>
    </citation>
    <scope>NUCLEOTIDE SEQUENCE</scope>
    <source>
        <strain evidence="13">Concon-B</strain>
    </source>
</reference>
<dbReference type="EMBL" id="JAFJMO010000016">
    <property type="protein sequence ID" value="KAJ8254097.1"/>
    <property type="molecule type" value="Genomic_DNA"/>
</dbReference>
<dbReference type="InterPro" id="IPR025110">
    <property type="entry name" value="AMP-bd_C"/>
</dbReference>
<organism evidence="13 14">
    <name type="scientific">Conger conger</name>
    <name type="common">Conger eel</name>
    <name type="synonym">Muraena conger</name>
    <dbReference type="NCBI Taxonomy" id="82655"/>
    <lineage>
        <taxon>Eukaryota</taxon>
        <taxon>Metazoa</taxon>
        <taxon>Chordata</taxon>
        <taxon>Craniata</taxon>
        <taxon>Vertebrata</taxon>
        <taxon>Euteleostomi</taxon>
        <taxon>Actinopterygii</taxon>
        <taxon>Neopterygii</taxon>
        <taxon>Teleostei</taxon>
        <taxon>Anguilliformes</taxon>
        <taxon>Congridae</taxon>
        <taxon>Conger</taxon>
    </lineage>
</organism>
<comment type="similarity">
    <text evidence="2">Belongs to the ATP-dependent AMP-binding enzyme family.</text>
</comment>
<evidence type="ECO:0000256" key="11">
    <source>
        <dbReference type="SAM" id="Phobius"/>
    </source>
</evidence>
<dbReference type="GO" id="GO:0022857">
    <property type="term" value="F:transmembrane transporter activity"/>
    <property type="evidence" value="ECO:0007669"/>
    <property type="project" value="InterPro"/>
</dbReference>
<dbReference type="FunFam" id="1.20.1250.20:FF:000337">
    <property type="entry name" value="Solute carrier family 16 member 5"/>
    <property type="match status" value="1"/>
</dbReference>
<dbReference type="GO" id="GO:0031956">
    <property type="term" value="F:medium-chain fatty acid-CoA ligase activity"/>
    <property type="evidence" value="ECO:0007669"/>
    <property type="project" value="UniProtKB-EC"/>
</dbReference>
<feature type="transmembrane region" description="Helical" evidence="11">
    <location>
        <begin position="348"/>
        <end position="369"/>
    </location>
</feature>
<evidence type="ECO:0000256" key="3">
    <source>
        <dbReference type="ARBA" id="ARBA00022598"/>
    </source>
</evidence>
<comment type="catalytic activity">
    <reaction evidence="8">
        <text>octanoate + ATP + CoA = octanoyl-CoA + AMP + diphosphate</text>
        <dbReference type="Rhea" id="RHEA:33631"/>
        <dbReference type="ChEBI" id="CHEBI:25646"/>
        <dbReference type="ChEBI" id="CHEBI:30616"/>
        <dbReference type="ChEBI" id="CHEBI:33019"/>
        <dbReference type="ChEBI" id="CHEBI:57287"/>
        <dbReference type="ChEBI" id="CHEBI:57386"/>
        <dbReference type="ChEBI" id="CHEBI:456215"/>
    </reaction>
</comment>
<keyword evidence="3" id="KW-0436">Ligase</keyword>
<accession>A0A9Q1D0I9</accession>
<dbReference type="InterPro" id="IPR000873">
    <property type="entry name" value="AMP-dep_synth/lig_dom"/>
</dbReference>
<gene>
    <name evidence="13" type="ORF">COCON_G00207090</name>
</gene>
<dbReference type="PROSITE" id="PS50850">
    <property type="entry name" value="MFS"/>
    <property type="match status" value="1"/>
</dbReference>
<dbReference type="InterPro" id="IPR011701">
    <property type="entry name" value="MFS"/>
</dbReference>
<comment type="function">
    <text evidence="5">Acyl-CoA synthases catalyze the initial reaction in fatty acid metabolism, by forming a thioester with CoA. Has some preference toward medium-chain substrates. Plays a role in adipocyte differentiation.</text>
</comment>
<dbReference type="Pfam" id="PF00501">
    <property type="entry name" value="AMP-binding"/>
    <property type="match status" value="1"/>
</dbReference>
<dbReference type="Pfam" id="PF07690">
    <property type="entry name" value="MFS_1"/>
    <property type="match status" value="2"/>
</dbReference>
<evidence type="ECO:0000256" key="10">
    <source>
        <dbReference type="SAM" id="MobiDB-lite"/>
    </source>
</evidence>
<comment type="subcellular location">
    <subcellularLocation>
        <location evidence="1">Membrane</location>
        <topology evidence="1">Multi-pass membrane protein</topology>
    </subcellularLocation>
</comment>
<name>A0A9Q1D0I9_CONCO</name>
<feature type="region of interest" description="Disordered" evidence="10">
    <location>
        <begin position="1"/>
        <end position="109"/>
    </location>
</feature>
<dbReference type="PROSITE" id="PS00455">
    <property type="entry name" value="AMP_BINDING"/>
    <property type="match status" value="1"/>
</dbReference>
<evidence type="ECO:0000256" key="9">
    <source>
        <dbReference type="ARBA" id="ARBA00048277"/>
    </source>
</evidence>
<sequence length="1174" mass="127656">MALDAQQHDSRAGGIRGEGATSGPSPAQGMRERDSHSAPYGLVGDIMTQGSGPGSRTAQHACGAGEGDRDGAWETLDCDPEEWEKREVQQRSPLALKSASGKTKDGDDLQGAPDGGWGWAVLVASIVVLGLALPLPTCIGVFYRDLQKEFHASNTETSWVPSIMVAVQHGGGPLCSLLVERYGCRPTVMLGGVICGLGMAAGSFARTITQLYITAGFITGLGCCFSFQPAVTILGHYFVRRRAFANAISSTGTALGLCFLPLLANFLLVQLGWRGSFLVLGGVLLNCSVCGAVMRPLGGHGDRPDSRPSRRNAGGLKGGLRTALHGPTAFLRRHMAFDLFLSDRRYRAFALGVAWMMLGFVVPLVYLVPYAGTRGVEPGQAAMLLSALGSVNLFTRPLTGLLLGLPCLQGRSRAYAYAFCLALLANGLSNCMCGAAANFPALLAYALVFGLSMSGVGSLIFTVLMDIVGMSRFPAALGLLSAMESLTQLLGPPLAGMLVDGTGQYAYVFYACSASVTSAALFLMGSFFWLDRERGKEEKKASPPSRPSSAPSLGCQDCSMPTGGGVHLEREEFIEIQSIVRFSKCANVLQTPWRSQRTSLKFLGCRALHVDSVPSVPEVTTSYVHGTSSRSLLSQTIGQTLQNTAERWPDREAVVFLQDGIRKTFAQFQQDVDQAAAGLLALGLKRGDRLGMWGPNIYEWILVLFATAKAGILLVSVNPAYQPQELEFALRKVKCNAIVCPTKFKTQNYCDMLRQLCPEVETATPGGLKSARLPDLRMMIVTDSRQTGMFHMDDVMQAADSQHRQELDILQKKLSFDDPINIMFTSGTTGSPKGATLSHHNLVNNAYFIGVRVGYPWRPQVRACLPVPLYHCFGSVGGALNMAQHGITLVFPSTAYDGRANLESIQKERCTFFYGTPTMFIDLLGQPELKKYDLSSLEAGIMAGSPCPPEIVKKVMTTLNMEVMIGYGTTENSPVTFLGYPRDNLERMTETVGCIMNHTEAKVVDPSTGQIVTLGTSGELMIRGNCVMLDYWDDPVKTLECITKDRWYKTGDLARLDKYGYCRIEGRIKDMIIRGGENIYPAEIEQFLHTHPKVHEVQVVGVRDERMGEEVCACIKLKEGEDCTAEEIKAYCKGQIAHFKIPHYVTFVLGYPLTISGKIQKHKLRAEMEKSLEI</sequence>
<feature type="compositionally biased region" description="Polar residues" evidence="10">
    <location>
        <begin position="48"/>
        <end position="58"/>
    </location>
</feature>
<protein>
    <recommendedName>
        <fullName evidence="7">Medium-chain acyl-CoA ligase ACSF2, mitochondrial</fullName>
        <ecNumber evidence="6">6.2.1.2</ecNumber>
    </recommendedName>
</protein>
<dbReference type="Gene3D" id="3.40.50.12780">
    <property type="entry name" value="N-terminal domain of ligase-like"/>
    <property type="match status" value="1"/>
</dbReference>
<dbReference type="Proteomes" id="UP001152803">
    <property type="component" value="Unassembled WGS sequence"/>
</dbReference>
<feature type="transmembrane region" description="Helical" evidence="11">
    <location>
        <begin position="381"/>
        <end position="403"/>
    </location>
</feature>
<dbReference type="InterPro" id="IPR045851">
    <property type="entry name" value="AMP-bd_C_sf"/>
</dbReference>
<dbReference type="PANTHER" id="PTHR43201:SF5">
    <property type="entry name" value="MEDIUM-CHAIN ACYL-COA LIGASE ACSF2, MITOCHONDRIAL"/>
    <property type="match status" value="1"/>
</dbReference>
<dbReference type="InterPro" id="IPR020846">
    <property type="entry name" value="MFS_dom"/>
</dbReference>
<feature type="transmembrane region" description="Helical" evidence="11">
    <location>
        <begin position="415"/>
        <end position="437"/>
    </location>
</feature>
<feature type="transmembrane region" description="Helical" evidence="11">
    <location>
        <begin position="187"/>
        <end position="205"/>
    </location>
</feature>
<evidence type="ECO:0000256" key="8">
    <source>
        <dbReference type="ARBA" id="ARBA00047319"/>
    </source>
</evidence>
<dbReference type="Pfam" id="PF13193">
    <property type="entry name" value="AMP-binding_C"/>
    <property type="match status" value="1"/>
</dbReference>
<feature type="domain" description="Major facilitator superfamily (MFS) profile" evidence="12">
    <location>
        <begin position="120"/>
        <end position="534"/>
    </location>
</feature>
<dbReference type="AlphaFoldDB" id="A0A9Q1D0I9"/>
<dbReference type="OrthoDB" id="10253115at2759"/>
<evidence type="ECO:0000256" key="4">
    <source>
        <dbReference type="ARBA" id="ARBA00023098"/>
    </source>
</evidence>
<keyword evidence="11" id="KW-1133">Transmembrane helix</keyword>
<feature type="compositionally biased region" description="Basic and acidic residues" evidence="10">
    <location>
        <begin position="1"/>
        <end position="11"/>
    </location>
</feature>
<comment type="caution">
    <text evidence="13">The sequence shown here is derived from an EMBL/GenBank/DDBJ whole genome shotgun (WGS) entry which is preliminary data.</text>
</comment>
<dbReference type="PANTHER" id="PTHR43201">
    <property type="entry name" value="ACYL-COA SYNTHETASE"/>
    <property type="match status" value="1"/>
</dbReference>
<dbReference type="FunFam" id="3.30.300.30:FF:000008">
    <property type="entry name" value="2,3-dihydroxybenzoate-AMP ligase"/>
    <property type="match status" value="1"/>
</dbReference>
<feature type="region of interest" description="Disordered" evidence="10">
    <location>
        <begin position="299"/>
        <end position="318"/>
    </location>
</feature>
<dbReference type="FunFam" id="3.40.50.12780:FF:000003">
    <property type="entry name" value="Long-chain-fatty-acid--CoA ligase FadD"/>
    <property type="match status" value="1"/>
</dbReference>
<feature type="transmembrane region" description="Helical" evidence="11">
    <location>
        <begin position="277"/>
        <end position="297"/>
    </location>
</feature>
<evidence type="ECO:0000256" key="5">
    <source>
        <dbReference type="ARBA" id="ARBA00037247"/>
    </source>
</evidence>
<keyword evidence="4" id="KW-0443">Lipid metabolism</keyword>
<feature type="transmembrane region" description="Helical" evidence="11">
    <location>
        <begin position="443"/>
        <end position="464"/>
    </location>
</feature>
<feature type="transmembrane region" description="Helical" evidence="11">
    <location>
        <begin position="251"/>
        <end position="271"/>
    </location>
</feature>
<keyword evidence="11" id="KW-0472">Membrane</keyword>
<dbReference type="SUPFAM" id="SSF56801">
    <property type="entry name" value="Acetyl-CoA synthetase-like"/>
    <property type="match status" value="1"/>
</dbReference>
<evidence type="ECO:0000256" key="6">
    <source>
        <dbReference type="ARBA" id="ARBA00039009"/>
    </source>
</evidence>
<evidence type="ECO:0000256" key="2">
    <source>
        <dbReference type="ARBA" id="ARBA00006432"/>
    </source>
</evidence>
<dbReference type="Gene3D" id="3.30.300.30">
    <property type="match status" value="1"/>
</dbReference>
<evidence type="ECO:0000313" key="14">
    <source>
        <dbReference type="Proteomes" id="UP001152803"/>
    </source>
</evidence>
<dbReference type="SUPFAM" id="SSF103473">
    <property type="entry name" value="MFS general substrate transporter"/>
    <property type="match status" value="1"/>
</dbReference>
<feature type="transmembrane region" description="Helical" evidence="11">
    <location>
        <begin position="117"/>
        <end position="143"/>
    </location>
</feature>
<evidence type="ECO:0000313" key="13">
    <source>
        <dbReference type="EMBL" id="KAJ8254097.1"/>
    </source>
</evidence>
<evidence type="ECO:0000256" key="1">
    <source>
        <dbReference type="ARBA" id="ARBA00004141"/>
    </source>
</evidence>
<proteinExistence type="inferred from homology"/>
<dbReference type="InterPro" id="IPR036259">
    <property type="entry name" value="MFS_trans_sf"/>
</dbReference>
<dbReference type="Gene3D" id="1.20.1250.20">
    <property type="entry name" value="MFS general substrate transporter like domains"/>
    <property type="match status" value="1"/>
</dbReference>
<dbReference type="CDD" id="cd05917">
    <property type="entry name" value="FACL_like_2"/>
    <property type="match status" value="1"/>
</dbReference>
<dbReference type="GO" id="GO:0016020">
    <property type="term" value="C:membrane"/>
    <property type="evidence" value="ECO:0007669"/>
    <property type="project" value="UniProtKB-SubCell"/>
</dbReference>